<name>A0A3B1AHC9_9ZZZZ</name>
<dbReference type="PANTHER" id="PTHR21043:SF0">
    <property type="entry name" value="MITOCHONDRIAL ASSEMBLY OF RIBOSOMAL LARGE SUBUNIT PROTEIN 1"/>
    <property type="match status" value="1"/>
</dbReference>
<dbReference type="GO" id="GO:0017148">
    <property type="term" value="P:negative regulation of translation"/>
    <property type="evidence" value="ECO:0007669"/>
    <property type="project" value="TreeGrafter"/>
</dbReference>
<comment type="similarity">
    <text evidence="1">Belongs to the Iojap/RsfS family.</text>
</comment>
<dbReference type="GO" id="GO:0090071">
    <property type="term" value="P:negative regulation of ribosome biogenesis"/>
    <property type="evidence" value="ECO:0007669"/>
    <property type="project" value="TreeGrafter"/>
</dbReference>
<dbReference type="Pfam" id="PF02410">
    <property type="entry name" value="RsfS"/>
    <property type="match status" value="1"/>
</dbReference>
<dbReference type="AlphaFoldDB" id="A0A3B1AHC9"/>
<dbReference type="InterPro" id="IPR004394">
    <property type="entry name" value="Iojap/RsfS/C7orf30"/>
</dbReference>
<protein>
    <submittedName>
        <fullName evidence="2">Ribosomal silencing factor RsfA</fullName>
    </submittedName>
</protein>
<organism evidence="2">
    <name type="scientific">hydrothermal vent metagenome</name>
    <dbReference type="NCBI Taxonomy" id="652676"/>
    <lineage>
        <taxon>unclassified sequences</taxon>
        <taxon>metagenomes</taxon>
        <taxon>ecological metagenomes</taxon>
    </lineage>
</organism>
<dbReference type="EMBL" id="UOFS01000039">
    <property type="protein sequence ID" value="VAW99392.1"/>
    <property type="molecule type" value="Genomic_DNA"/>
</dbReference>
<gene>
    <name evidence="2" type="ORF">MNBD_GAMMA22-1516</name>
</gene>
<evidence type="ECO:0000313" key="2">
    <source>
        <dbReference type="EMBL" id="VAW99392.1"/>
    </source>
</evidence>
<dbReference type="HAMAP" id="MF_01477">
    <property type="entry name" value="Iojap_RsfS"/>
    <property type="match status" value="1"/>
</dbReference>
<reference evidence="2" key="1">
    <citation type="submission" date="2018-06" db="EMBL/GenBank/DDBJ databases">
        <authorList>
            <person name="Zhirakovskaya E."/>
        </authorList>
    </citation>
    <scope>NUCLEOTIDE SEQUENCE</scope>
</reference>
<evidence type="ECO:0000256" key="1">
    <source>
        <dbReference type="ARBA" id="ARBA00010574"/>
    </source>
</evidence>
<dbReference type="PANTHER" id="PTHR21043">
    <property type="entry name" value="IOJAP SUPERFAMILY ORTHOLOG"/>
    <property type="match status" value="1"/>
</dbReference>
<dbReference type="GO" id="GO:0043023">
    <property type="term" value="F:ribosomal large subunit binding"/>
    <property type="evidence" value="ECO:0007669"/>
    <property type="project" value="TreeGrafter"/>
</dbReference>
<proteinExistence type="inferred from homology"/>
<sequence>MEIDKIKDIVINALEDIKGFQIKVINVRGKSHFTDIMVIVSGNTARQVKAIGSNLITTAREHNIEIIGSEGEQQGEWMLIDLGDIVVHIMQPDIRDFYNLEKLWGEDSPEVIVNDVSL</sequence>
<dbReference type="SUPFAM" id="SSF81301">
    <property type="entry name" value="Nucleotidyltransferase"/>
    <property type="match status" value="1"/>
</dbReference>
<dbReference type="InterPro" id="IPR043519">
    <property type="entry name" value="NT_sf"/>
</dbReference>
<accession>A0A3B1AHC9</accession>
<dbReference type="Gene3D" id="3.30.460.10">
    <property type="entry name" value="Beta Polymerase, domain 2"/>
    <property type="match status" value="1"/>
</dbReference>
<dbReference type="NCBIfam" id="TIGR00090">
    <property type="entry name" value="rsfS_iojap_ybeB"/>
    <property type="match status" value="1"/>
</dbReference>